<dbReference type="RefSeq" id="WP_015923893.1">
    <property type="nucleotide sequence ID" value="NC_011899.1"/>
</dbReference>
<dbReference type="OrthoDB" id="4913at2"/>
<dbReference type="AlphaFoldDB" id="B8D0I8"/>
<dbReference type="EC" id="3.1.3.71" evidence="3 8"/>
<gene>
    <name evidence="8" type="primary">comB</name>
    <name evidence="9" type="ordered locus">Hore_21780</name>
</gene>
<dbReference type="STRING" id="373903.Hore_21780"/>
<organism evidence="9 10">
    <name type="scientific">Halothermothrix orenii (strain H 168 / OCM 544 / DSM 9562)</name>
    <dbReference type="NCBI Taxonomy" id="373903"/>
    <lineage>
        <taxon>Bacteria</taxon>
        <taxon>Bacillati</taxon>
        <taxon>Bacillota</taxon>
        <taxon>Clostridia</taxon>
        <taxon>Halanaerobiales</taxon>
        <taxon>Halothermotrichaceae</taxon>
        <taxon>Halothermothrix</taxon>
    </lineage>
</organism>
<protein>
    <recommendedName>
        <fullName evidence="4 8">Probable 2-phosphosulfolactate phosphatase</fullName>
        <ecNumber evidence="3 8">3.1.3.71</ecNumber>
    </recommendedName>
</protein>
<evidence type="ECO:0000256" key="6">
    <source>
        <dbReference type="ARBA" id="ARBA00022842"/>
    </source>
</evidence>
<evidence type="ECO:0000256" key="4">
    <source>
        <dbReference type="ARBA" id="ARBA00021948"/>
    </source>
</evidence>
<dbReference type="KEGG" id="hor:Hore_21780"/>
<dbReference type="PANTHER" id="PTHR37311:SF1">
    <property type="entry name" value="2-PHOSPHOSULFOLACTATE PHOSPHATASE-RELATED"/>
    <property type="match status" value="1"/>
</dbReference>
<evidence type="ECO:0000256" key="7">
    <source>
        <dbReference type="ARBA" id="ARBA00033711"/>
    </source>
</evidence>
<proteinExistence type="inferred from homology"/>
<evidence type="ECO:0000313" key="10">
    <source>
        <dbReference type="Proteomes" id="UP000000719"/>
    </source>
</evidence>
<keyword evidence="5 8" id="KW-0378">Hydrolase</keyword>
<dbReference type="HOGENOM" id="CLU_070028_0_0_9"/>
<evidence type="ECO:0000256" key="3">
    <source>
        <dbReference type="ARBA" id="ARBA00012953"/>
    </source>
</evidence>
<dbReference type="InterPro" id="IPR005238">
    <property type="entry name" value="ComB-like"/>
</dbReference>
<comment type="catalytic activity">
    <reaction evidence="7 8">
        <text>(2R)-O-phospho-3-sulfolactate + H2O = (2R)-3-sulfolactate + phosphate</text>
        <dbReference type="Rhea" id="RHEA:23416"/>
        <dbReference type="ChEBI" id="CHEBI:15377"/>
        <dbReference type="ChEBI" id="CHEBI:15597"/>
        <dbReference type="ChEBI" id="CHEBI:43474"/>
        <dbReference type="ChEBI" id="CHEBI:58738"/>
        <dbReference type="EC" id="3.1.3.71"/>
    </reaction>
</comment>
<dbReference type="GO" id="GO:0050545">
    <property type="term" value="F:sulfopyruvate decarboxylase activity"/>
    <property type="evidence" value="ECO:0007669"/>
    <property type="project" value="TreeGrafter"/>
</dbReference>
<comment type="similarity">
    <text evidence="2 8">Belongs to the ComB family.</text>
</comment>
<dbReference type="HAMAP" id="MF_00490">
    <property type="entry name" value="ComB"/>
    <property type="match status" value="1"/>
</dbReference>
<dbReference type="GO" id="GO:0050532">
    <property type="term" value="F:2-phosphosulfolactate phosphatase activity"/>
    <property type="evidence" value="ECO:0007669"/>
    <property type="project" value="UniProtKB-UniRule"/>
</dbReference>
<sequence>MPDIYITLTPDELKNIPDKGVIVVVIDTLRASTTIVTALANGARKVIPFATSSKLQEYYRKNPSAHYMLCGEKGGEKIPGFDLGNSPSEISPGMVMDKIMLIKTTNGTRVLEDISSDNRVYIGALVNSCAVVEEVKKKEKDVYLVCAGTRGKFSLEDFFAAGRFSSLLMNEGWNGGDLEFAAARIFEDNSSYQETINLFHHSQNGQNLRELGYKEDIKFAARRDIFSIVPYWDGIKIRISRR</sequence>
<dbReference type="PANTHER" id="PTHR37311">
    <property type="entry name" value="2-PHOSPHOSULFOLACTATE PHOSPHATASE-RELATED"/>
    <property type="match status" value="1"/>
</dbReference>
<dbReference type="Pfam" id="PF04029">
    <property type="entry name" value="2-ph_phosp"/>
    <property type="match status" value="1"/>
</dbReference>
<evidence type="ECO:0000256" key="8">
    <source>
        <dbReference type="HAMAP-Rule" id="MF_00490"/>
    </source>
</evidence>
<dbReference type="eggNOG" id="COG2045">
    <property type="taxonomic scope" value="Bacteria"/>
</dbReference>
<keyword evidence="10" id="KW-1185">Reference proteome</keyword>
<evidence type="ECO:0000313" key="9">
    <source>
        <dbReference type="EMBL" id="ACL70924.1"/>
    </source>
</evidence>
<evidence type="ECO:0000256" key="2">
    <source>
        <dbReference type="ARBA" id="ARBA00009997"/>
    </source>
</evidence>
<evidence type="ECO:0000256" key="1">
    <source>
        <dbReference type="ARBA" id="ARBA00001946"/>
    </source>
</evidence>
<accession>B8D0I8</accession>
<dbReference type="FunFam" id="3.90.1560.10:FF:000001">
    <property type="entry name" value="Probable 2-phosphosulfolactate phosphatase"/>
    <property type="match status" value="1"/>
</dbReference>
<dbReference type="InterPro" id="IPR036702">
    <property type="entry name" value="ComB-like_sf"/>
</dbReference>
<dbReference type="SUPFAM" id="SSF142823">
    <property type="entry name" value="ComB-like"/>
    <property type="match status" value="1"/>
</dbReference>
<keyword evidence="6 8" id="KW-0460">Magnesium</keyword>
<reference evidence="9 10" key="1">
    <citation type="journal article" date="2009" name="PLoS ONE">
        <title>Genome analysis of the anaerobic thermohalophilic bacterium Halothermothrix orenii.</title>
        <authorList>
            <person name="Mavromatis K."/>
            <person name="Ivanova N."/>
            <person name="Anderson I."/>
            <person name="Lykidis A."/>
            <person name="Hooper S.D."/>
            <person name="Sun H."/>
            <person name="Kunin V."/>
            <person name="Lapidus A."/>
            <person name="Hugenholtz P."/>
            <person name="Patel B."/>
            <person name="Kyrpides N.C."/>
        </authorList>
    </citation>
    <scope>NUCLEOTIDE SEQUENCE [LARGE SCALE GENOMIC DNA]</scope>
    <source>
        <strain evidence="10">H 168 / OCM 544 / DSM 9562</strain>
    </source>
</reference>
<comment type="cofactor">
    <cofactor evidence="1 8">
        <name>Mg(2+)</name>
        <dbReference type="ChEBI" id="CHEBI:18420"/>
    </cofactor>
</comment>
<dbReference type="EMBL" id="CP001098">
    <property type="protein sequence ID" value="ACL70924.1"/>
    <property type="molecule type" value="Genomic_DNA"/>
</dbReference>
<dbReference type="Proteomes" id="UP000000719">
    <property type="component" value="Chromosome"/>
</dbReference>
<dbReference type="Gene3D" id="3.90.1560.10">
    <property type="entry name" value="ComB-like"/>
    <property type="match status" value="1"/>
</dbReference>
<dbReference type="GO" id="GO:0000287">
    <property type="term" value="F:magnesium ion binding"/>
    <property type="evidence" value="ECO:0007669"/>
    <property type="project" value="UniProtKB-UniRule"/>
</dbReference>
<evidence type="ECO:0000256" key="5">
    <source>
        <dbReference type="ARBA" id="ARBA00022801"/>
    </source>
</evidence>
<name>B8D0I8_HALOH</name>